<feature type="transmembrane region" description="Helical" evidence="6">
    <location>
        <begin position="61"/>
        <end position="86"/>
    </location>
</feature>
<dbReference type="PANTHER" id="PTHR30520:SF6">
    <property type="entry name" value="FORMATE_NITRATE FAMILY TRANSPORTER (EUROFUNG)"/>
    <property type="match status" value="1"/>
</dbReference>
<dbReference type="PROSITE" id="PS01005">
    <property type="entry name" value="FORMATE_NITRITE_TP_1"/>
    <property type="match status" value="1"/>
</dbReference>
<dbReference type="PANTHER" id="PTHR30520">
    <property type="entry name" value="FORMATE TRANSPORTER-RELATED"/>
    <property type="match status" value="1"/>
</dbReference>
<name>A0ABR5TNL0_9BACL</name>
<evidence type="ECO:0000256" key="6">
    <source>
        <dbReference type="SAM" id="Phobius"/>
    </source>
</evidence>
<comment type="subcellular location">
    <subcellularLocation>
        <location evidence="1">Membrane</location>
        <topology evidence="1">Multi-pass membrane protein</topology>
    </subcellularLocation>
</comment>
<keyword evidence="4 6" id="KW-0472">Membrane</keyword>
<evidence type="ECO:0000256" key="5">
    <source>
        <dbReference type="ARBA" id="ARBA00049660"/>
    </source>
</evidence>
<organism evidence="7 8">
    <name type="scientific">Gemelliphila asaccharolytica</name>
    <dbReference type="NCBI Taxonomy" id="502393"/>
    <lineage>
        <taxon>Bacteria</taxon>
        <taxon>Bacillati</taxon>
        <taxon>Bacillota</taxon>
        <taxon>Bacilli</taxon>
        <taxon>Bacillales</taxon>
        <taxon>Gemellaceae</taxon>
        <taxon>Gemelliphila</taxon>
    </lineage>
</organism>
<reference evidence="7 8" key="1">
    <citation type="submission" date="2016-01" db="EMBL/GenBank/DDBJ databases">
        <authorList>
            <person name="Mitreva M."/>
            <person name="Pepin K.H."/>
            <person name="Mihindukulasuriya K.A."/>
            <person name="Fulton R."/>
            <person name="Fronick C."/>
            <person name="O'Laughlin M."/>
            <person name="Miner T."/>
            <person name="Herter B."/>
            <person name="Rosa B.A."/>
            <person name="Cordes M."/>
            <person name="Tomlinson C."/>
            <person name="Wollam A."/>
            <person name="Palsikar V.B."/>
            <person name="Mardis E.R."/>
            <person name="Wilson R.K."/>
        </authorList>
    </citation>
    <scope>NUCLEOTIDE SEQUENCE [LARGE SCALE GENOMIC DNA]</scope>
    <source>
        <strain evidence="7 8">KA00071</strain>
    </source>
</reference>
<feature type="transmembrane region" description="Helical" evidence="6">
    <location>
        <begin position="190"/>
        <end position="212"/>
    </location>
</feature>
<dbReference type="Gene3D" id="1.20.1080.10">
    <property type="entry name" value="Glycerol uptake facilitator protein"/>
    <property type="match status" value="1"/>
</dbReference>
<feature type="transmembrane region" description="Helical" evidence="6">
    <location>
        <begin position="27"/>
        <end position="49"/>
    </location>
</feature>
<evidence type="ECO:0000313" key="7">
    <source>
        <dbReference type="EMBL" id="KXB58653.1"/>
    </source>
</evidence>
<accession>A0ABR5TNL0</accession>
<dbReference type="InterPro" id="IPR024002">
    <property type="entry name" value="For/NO2_transpt_CS"/>
</dbReference>
<feature type="transmembrane region" description="Helical" evidence="6">
    <location>
        <begin position="159"/>
        <end position="178"/>
    </location>
</feature>
<dbReference type="InterPro" id="IPR000292">
    <property type="entry name" value="For/NO2_transpt"/>
</dbReference>
<dbReference type="RefSeq" id="WP_066129386.1">
    <property type="nucleotide sequence ID" value="NZ_KQ959861.1"/>
</dbReference>
<feature type="transmembrane region" description="Helical" evidence="6">
    <location>
        <begin position="232"/>
        <end position="254"/>
    </location>
</feature>
<dbReference type="Proteomes" id="UP000070467">
    <property type="component" value="Unassembled WGS sequence"/>
</dbReference>
<comment type="similarity">
    <text evidence="5">Belongs to the FNT transporter (TC 1.A.16) family.</text>
</comment>
<gene>
    <name evidence="7" type="ORF">HMPREF1871_00419</name>
</gene>
<evidence type="ECO:0000256" key="1">
    <source>
        <dbReference type="ARBA" id="ARBA00004141"/>
    </source>
</evidence>
<evidence type="ECO:0000256" key="2">
    <source>
        <dbReference type="ARBA" id="ARBA00022692"/>
    </source>
</evidence>
<dbReference type="EMBL" id="LSDB01000008">
    <property type="protein sequence ID" value="KXB58653.1"/>
    <property type="molecule type" value="Genomic_DNA"/>
</dbReference>
<dbReference type="Pfam" id="PF01226">
    <property type="entry name" value="Form_Nir_trans"/>
    <property type="match status" value="1"/>
</dbReference>
<protein>
    <submittedName>
        <fullName evidence="7">Formate/nitrite transporter</fullName>
    </submittedName>
</protein>
<keyword evidence="2 6" id="KW-0812">Transmembrane</keyword>
<evidence type="ECO:0000256" key="4">
    <source>
        <dbReference type="ARBA" id="ARBA00023136"/>
    </source>
</evidence>
<comment type="caution">
    <text evidence="7">The sequence shown here is derived from an EMBL/GenBank/DDBJ whole genome shotgun (WGS) entry which is preliminary data.</text>
</comment>
<keyword evidence="8" id="KW-1185">Reference proteome</keyword>
<evidence type="ECO:0000313" key="8">
    <source>
        <dbReference type="Proteomes" id="UP000070467"/>
    </source>
</evidence>
<sequence length="264" mass="28558">MTKLYLEPSEIFEYSAEKGKVKANANLIYKIILGFLGGAFISVGYLAYIRVAGTFPHEWGGFGTFVGACVFPVGLICILIGGGELITSNMMAVGAACLSKKIAFSKLLNNYVIITLANVVGGLFVAYFFGHIVGLTEGDVIQKTIHTAESKVFSTPLQMIVSGIGCNWLVSMGAWLCFCAKDVIGKILGTWFPVMTFVAIGFQHVVANMFVIPAAMFAGANITLVQFLTNMLFVWIGNAIGGIGLVASFYYFAYYKYKSKDNSK</sequence>
<dbReference type="InterPro" id="IPR023271">
    <property type="entry name" value="Aquaporin-like"/>
</dbReference>
<keyword evidence="3 6" id="KW-1133">Transmembrane helix</keyword>
<feature type="transmembrane region" description="Helical" evidence="6">
    <location>
        <begin position="107"/>
        <end position="129"/>
    </location>
</feature>
<evidence type="ECO:0000256" key="3">
    <source>
        <dbReference type="ARBA" id="ARBA00022989"/>
    </source>
</evidence>
<proteinExistence type="inferred from homology"/>